<proteinExistence type="inferred from homology"/>
<evidence type="ECO:0000256" key="1">
    <source>
        <dbReference type="ARBA" id="ARBA00001974"/>
    </source>
</evidence>
<feature type="domain" description="UDP-galactopyranose mutase C-terminal" evidence="6">
    <location>
        <begin position="147"/>
        <end position="346"/>
    </location>
</feature>
<protein>
    <submittedName>
        <fullName evidence="7">Glf</fullName>
    </submittedName>
</protein>
<reference evidence="7" key="1">
    <citation type="journal article" date="2017" name="PLoS ONE">
        <title>Genetic diversity of the O antigens of Proteus species and the development of a suspension array for molecular serotyping.</title>
        <authorList>
            <person name="Yu X."/>
            <person name="Torzewska A."/>
            <person name="Zhang X."/>
            <person name="Yin Z."/>
            <person name="Drzewiecka D."/>
            <person name="Cao H."/>
            <person name="Liu B."/>
            <person name="Knirel Y.A."/>
            <person name="Rozalski A."/>
            <person name="Wang L."/>
        </authorList>
    </citation>
    <scope>NUCLEOTIDE SEQUENCE</scope>
    <source>
        <strain evidence="7">G2652</strain>
    </source>
</reference>
<accession>A0A385JNG5</accession>
<evidence type="ECO:0000313" key="7">
    <source>
        <dbReference type="EMBL" id="AXY99899.1"/>
    </source>
</evidence>
<keyword evidence="5" id="KW-0413">Isomerase</keyword>
<dbReference type="PANTHER" id="PTHR21197:SF0">
    <property type="entry name" value="UDP-GALACTOPYRANOSE MUTASE"/>
    <property type="match status" value="1"/>
</dbReference>
<comment type="similarity">
    <text evidence="2">Belongs to the UDP-galactopyranose/dTDP-fucopyranose mutase family.</text>
</comment>
<name>A0A385JNG5_9GAMM</name>
<keyword evidence="3" id="KW-0285">Flavoprotein</keyword>
<dbReference type="SUPFAM" id="SSF51971">
    <property type="entry name" value="Nucleotide-binding domain"/>
    <property type="match status" value="1"/>
</dbReference>
<dbReference type="Gene3D" id="3.40.50.720">
    <property type="entry name" value="NAD(P)-binding Rossmann-like Domain"/>
    <property type="match status" value="3"/>
</dbReference>
<organism evidence="7">
    <name type="scientific">Proteus genomosp. 4</name>
    <dbReference type="NCBI Taxonomy" id="1311818"/>
    <lineage>
        <taxon>Bacteria</taxon>
        <taxon>Pseudomonadati</taxon>
        <taxon>Pseudomonadota</taxon>
        <taxon>Gammaproteobacteria</taxon>
        <taxon>Enterobacterales</taxon>
        <taxon>Morganellaceae</taxon>
        <taxon>Proteus</taxon>
    </lineage>
</organism>
<sequence>MKFLVVGCGLTGAVISRSLADAGHCITIIDQRSHIAGNCHTERDNNTGVMEHVYGPHIFHTSDETVWDYINKHGEIMPYTNRVKTTYKNQVYSLPINLHTINQFYQKSLNPTEAKEFLNTITDKSISFPNNFEEQALKFIGKDLYEAFFKGYTLKQWGCDPKSLPASILKRLPVRFNYDDNYYSHKYQGMPKDGYTKIIQSITNHEKIQININKKYSHDEKNEYDHIIWTGKIDEWFNYAEGRLSYRTLDFIKHEATGDFQGTAVMNYGDITVPYTRIHEHKHFSPWETHDKTIYIEEHSRLCGENDIPYYPIHLEEENTLLDKYLELAKKEKDITFAGRLGTYRYMDMDVSIKEALALAESLISDLANQVEIKPFYNKLS</sequence>
<dbReference type="NCBIfam" id="TIGR00031">
    <property type="entry name" value="UDP-GALP_mutase"/>
    <property type="match status" value="1"/>
</dbReference>
<evidence type="ECO:0000256" key="3">
    <source>
        <dbReference type="ARBA" id="ARBA00022630"/>
    </source>
</evidence>
<keyword evidence="4" id="KW-0274">FAD</keyword>
<dbReference type="Pfam" id="PF13450">
    <property type="entry name" value="NAD_binding_8"/>
    <property type="match status" value="1"/>
</dbReference>
<dbReference type="InterPro" id="IPR004379">
    <property type="entry name" value="UDP-GALP_mutase"/>
</dbReference>
<dbReference type="SUPFAM" id="SSF54373">
    <property type="entry name" value="FAD-linked reductases, C-terminal domain"/>
    <property type="match status" value="1"/>
</dbReference>
<dbReference type="GO" id="GO:0008767">
    <property type="term" value="F:UDP-galactopyranose mutase activity"/>
    <property type="evidence" value="ECO:0007669"/>
    <property type="project" value="InterPro"/>
</dbReference>
<dbReference type="GO" id="GO:0050660">
    <property type="term" value="F:flavin adenine dinucleotide binding"/>
    <property type="evidence" value="ECO:0007669"/>
    <property type="project" value="TreeGrafter"/>
</dbReference>
<evidence type="ECO:0000256" key="2">
    <source>
        <dbReference type="ARBA" id="ARBA00009321"/>
    </source>
</evidence>
<dbReference type="EMBL" id="KY710724">
    <property type="protein sequence ID" value="AXY99899.1"/>
    <property type="molecule type" value="Genomic_DNA"/>
</dbReference>
<dbReference type="Pfam" id="PF03275">
    <property type="entry name" value="GLF"/>
    <property type="match status" value="1"/>
</dbReference>
<comment type="cofactor">
    <cofactor evidence="1">
        <name>FAD</name>
        <dbReference type="ChEBI" id="CHEBI:57692"/>
    </cofactor>
</comment>
<dbReference type="PANTHER" id="PTHR21197">
    <property type="entry name" value="UDP-GALACTOPYRANOSE MUTASE"/>
    <property type="match status" value="1"/>
</dbReference>
<evidence type="ECO:0000259" key="6">
    <source>
        <dbReference type="Pfam" id="PF03275"/>
    </source>
</evidence>
<evidence type="ECO:0000256" key="5">
    <source>
        <dbReference type="ARBA" id="ARBA00023235"/>
    </source>
</evidence>
<dbReference type="AlphaFoldDB" id="A0A385JNG5"/>
<dbReference type="InterPro" id="IPR015899">
    <property type="entry name" value="UDP-GalPyranose_mutase_C"/>
</dbReference>
<dbReference type="GO" id="GO:0005829">
    <property type="term" value="C:cytosol"/>
    <property type="evidence" value="ECO:0007669"/>
    <property type="project" value="TreeGrafter"/>
</dbReference>
<evidence type="ECO:0000256" key="4">
    <source>
        <dbReference type="ARBA" id="ARBA00022827"/>
    </source>
</evidence>